<dbReference type="Proteomes" id="UP001560573">
    <property type="component" value="Unassembled WGS sequence"/>
</dbReference>
<name>A0ABV3ZCN3_9BACT</name>
<dbReference type="PROSITE" id="PS51257">
    <property type="entry name" value="PROKAR_LIPOPROTEIN"/>
    <property type="match status" value="1"/>
</dbReference>
<evidence type="ECO:0000313" key="3">
    <source>
        <dbReference type="Proteomes" id="UP001560573"/>
    </source>
</evidence>
<feature type="region of interest" description="Disordered" evidence="1">
    <location>
        <begin position="308"/>
        <end position="336"/>
    </location>
</feature>
<dbReference type="InterPro" id="IPR041662">
    <property type="entry name" value="SusD-like_2"/>
</dbReference>
<dbReference type="EMBL" id="JAULBC010000002">
    <property type="protein sequence ID" value="MEX6687642.1"/>
    <property type="molecule type" value="Genomic_DNA"/>
</dbReference>
<dbReference type="RefSeq" id="WP_369329046.1">
    <property type="nucleotide sequence ID" value="NZ_JAULBC010000002.1"/>
</dbReference>
<reference evidence="2 3" key="1">
    <citation type="submission" date="2023-07" db="EMBL/GenBank/DDBJ databases">
        <authorList>
            <person name="Lian W.-H."/>
        </authorList>
    </citation>
    <scope>NUCLEOTIDE SEQUENCE [LARGE SCALE GENOMIC DNA]</scope>
    <source>
        <strain evidence="2 3">SYSU DXS3180</strain>
    </source>
</reference>
<protein>
    <submittedName>
        <fullName evidence="2">SusD/RagB family nutrient-binding outer membrane lipoprotein</fullName>
    </submittedName>
</protein>
<dbReference type="InterPro" id="IPR011990">
    <property type="entry name" value="TPR-like_helical_dom_sf"/>
</dbReference>
<dbReference type="Gene3D" id="1.25.40.390">
    <property type="match status" value="1"/>
</dbReference>
<sequence>MKKLAYIVFMGVFAISTSCKKYLDINQNPNTATSSTPELILPQALTATASVTNAYNSMGSQLGGYQANAGGYSGFGPAVTYSFSASDFGNLWSSVYDNLEDYQYILDNTDTLPDYAFFNGAARIMKAMDFQVLVDTYNDVPYSQALKGINKLTPAYDKAEDIYVSLGNQLDSAIASIKAGQNNSNAVALDKADVMFKGDMNKWLQFANTVKLRLMIHGQGKINLANKTFDPAGFLTDDAIVNPGYIKDNGKQNPQWNSWVSDYTGTAANRAWIPTKWILSFYDGRKLDDYRGYAIYYSFPNTASNQLGNLSSSTPSSPSDGAWNSKQEGGVGILKGPSQGQPIITAAEAYFLRAEAGLNGLTAETNTQVLFEAGIRSSFKYLYKLLDGSYDMNNWNYTADADAYFDNNPTSRLVHYDLATTKDQQLEAIITQKYIALNFINGNEGWNEYRRTQYPKIVNGSSDPLLTFASTQSTSTRPDKLPTRIQYPSSENSYNPEHVPTNITPFTSFIFWAKQ</sequence>
<gene>
    <name evidence="2" type="ORF">QTN47_09075</name>
</gene>
<keyword evidence="2" id="KW-0449">Lipoprotein</keyword>
<evidence type="ECO:0000256" key="1">
    <source>
        <dbReference type="SAM" id="MobiDB-lite"/>
    </source>
</evidence>
<dbReference type="SUPFAM" id="SSF48452">
    <property type="entry name" value="TPR-like"/>
    <property type="match status" value="1"/>
</dbReference>
<organism evidence="2 3">
    <name type="scientific">Danxiaibacter flavus</name>
    <dbReference type="NCBI Taxonomy" id="3049108"/>
    <lineage>
        <taxon>Bacteria</taxon>
        <taxon>Pseudomonadati</taxon>
        <taxon>Bacteroidota</taxon>
        <taxon>Chitinophagia</taxon>
        <taxon>Chitinophagales</taxon>
        <taxon>Chitinophagaceae</taxon>
        <taxon>Danxiaibacter</taxon>
    </lineage>
</organism>
<proteinExistence type="predicted"/>
<keyword evidence="3" id="KW-1185">Reference proteome</keyword>
<comment type="caution">
    <text evidence="2">The sequence shown here is derived from an EMBL/GenBank/DDBJ whole genome shotgun (WGS) entry which is preliminary data.</text>
</comment>
<accession>A0ABV3ZCN3</accession>
<evidence type="ECO:0000313" key="2">
    <source>
        <dbReference type="EMBL" id="MEX6687642.1"/>
    </source>
</evidence>
<dbReference type="Pfam" id="PF12771">
    <property type="entry name" value="SusD-like_2"/>
    <property type="match status" value="1"/>
</dbReference>